<evidence type="ECO:0000313" key="3">
    <source>
        <dbReference type="Proteomes" id="UP000534783"/>
    </source>
</evidence>
<feature type="domain" description="PilZ" evidence="1">
    <location>
        <begin position="17"/>
        <end position="108"/>
    </location>
</feature>
<evidence type="ECO:0000313" key="2">
    <source>
        <dbReference type="EMBL" id="NKE70360.1"/>
    </source>
</evidence>
<dbReference type="Gene3D" id="2.40.10.220">
    <property type="entry name" value="predicted glycosyltransferase like domains"/>
    <property type="match status" value="1"/>
</dbReference>
<dbReference type="EMBL" id="VTOW01000001">
    <property type="protein sequence ID" value="NKE70360.1"/>
    <property type="molecule type" value="Genomic_DNA"/>
</dbReference>
<sequence>MPNFFIGMEGPDAPSLDQRKQPRIAFSGKGSVIFGPRPIEITISNISLSGLLFHTKERFDLGKLLTLRIIGEEEGKPFEEKTAGRVMAVHRGDSSHSYGLQFLALLTAEKQPCLFAKIQRVLQNKS</sequence>
<proteinExistence type="predicted"/>
<dbReference type="SUPFAM" id="SSF141371">
    <property type="entry name" value="PilZ domain-like"/>
    <property type="match status" value="1"/>
</dbReference>
<dbReference type="GO" id="GO:0035438">
    <property type="term" value="F:cyclic-di-GMP binding"/>
    <property type="evidence" value="ECO:0007669"/>
    <property type="project" value="InterPro"/>
</dbReference>
<dbReference type="Pfam" id="PF07238">
    <property type="entry name" value="PilZ"/>
    <property type="match status" value="1"/>
</dbReference>
<dbReference type="RefSeq" id="WP_168058616.1">
    <property type="nucleotide sequence ID" value="NZ_VTOW01000001.1"/>
</dbReference>
<comment type="caution">
    <text evidence="2">The sequence shown here is derived from an EMBL/GenBank/DDBJ whole genome shotgun (WGS) entry which is preliminary data.</text>
</comment>
<reference evidence="2 3" key="1">
    <citation type="journal article" date="2020" name="Nature">
        <title>Bacterial chemolithoautotrophy via manganese oxidation.</title>
        <authorList>
            <person name="Yu H."/>
            <person name="Leadbetter J.R."/>
        </authorList>
    </citation>
    <scope>NUCLEOTIDE SEQUENCE [LARGE SCALE GENOMIC DNA]</scope>
    <source>
        <strain evidence="2 3">Mn-1</strain>
    </source>
</reference>
<protein>
    <submittedName>
        <fullName evidence="2">PilZ domain-containing protein</fullName>
    </submittedName>
</protein>
<accession>A0A7X6IAF7</accession>
<dbReference type="AlphaFoldDB" id="A0A7X6IAF7"/>
<keyword evidence="3" id="KW-1185">Reference proteome</keyword>
<evidence type="ECO:0000259" key="1">
    <source>
        <dbReference type="Pfam" id="PF07238"/>
    </source>
</evidence>
<dbReference type="Proteomes" id="UP000534783">
    <property type="component" value="Unassembled WGS sequence"/>
</dbReference>
<name>A0A7X6IAF7_9BACT</name>
<gene>
    <name evidence="2" type="ORF">MNODULE_06365</name>
</gene>
<dbReference type="InterPro" id="IPR009875">
    <property type="entry name" value="PilZ_domain"/>
</dbReference>
<organism evidence="2 3">
    <name type="scientific">Candidatus Manganitrophus noduliformans</name>
    <dbReference type="NCBI Taxonomy" id="2606439"/>
    <lineage>
        <taxon>Bacteria</taxon>
        <taxon>Pseudomonadati</taxon>
        <taxon>Nitrospirota</taxon>
        <taxon>Nitrospiria</taxon>
        <taxon>Candidatus Troglogloeales</taxon>
        <taxon>Candidatus Manganitrophaceae</taxon>
        <taxon>Candidatus Manganitrophus</taxon>
    </lineage>
</organism>